<feature type="domain" description="Virulence-associated protein E-like" evidence="2">
    <location>
        <begin position="118"/>
        <end position="349"/>
    </location>
</feature>
<sequence>MSLPLAERTESSPKKVGEGPSFPDSKLTGSSLKVLNTADNLKALLDFLSFKPYLNTMTYEVEIEASTETGIRVIPRDELNSILISESSKHGFPRDGIEHHLHIIAKKNKRHPVAMFLEGKLWDRVERVDAVIDCVVSKQPELTKLIMRRWFVGCIASLYEDNFKSKLVPVLQGDQSRIKTAYISRFAEIVEHAFLEGAELNPTKKDSIISSIYSWIIELGELERTTKHSQGALKAFVSKKVDTVRPPYCRVDIKKPRQSHFIATVNGEDFLKDRTGNTRFAVIELTAPVEIERVNSLLGWSFKRSGSTSCDHPEKLLQFWLEVKCMYDEGEPWMFSPEEQRRVDRLSNRYLDKGHFYKLIAEYLHTSSDYSTCNEEWLTSTQICGELGVQTTNVVHIGRALKMLADDELLDSRHKNGYRLYQFPTNS</sequence>
<proteinExistence type="predicted"/>
<accession>A0A2N8Z8C9</accession>
<reference evidence="3 4" key="1">
    <citation type="submission" date="2017-10" db="EMBL/GenBank/DDBJ databases">
        <authorList>
            <person name="Banno H."/>
            <person name="Chua N.-H."/>
        </authorList>
    </citation>
    <scope>NUCLEOTIDE SEQUENCE [LARGE SCALE GENOMIC DNA]</scope>
    <source>
        <strain evidence="3">Vibrio tapetis CECT4600</strain>
    </source>
</reference>
<organism evidence="3 4">
    <name type="scientific">Vibrio tapetis subsp. tapetis</name>
    <dbReference type="NCBI Taxonomy" id="1671868"/>
    <lineage>
        <taxon>Bacteria</taxon>
        <taxon>Pseudomonadati</taxon>
        <taxon>Pseudomonadota</taxon>
        <taxon>Gammaproteobacteria</taxon>
        <taxon>Vibrionales</taxon>
        <taxon>Vibrionaceae</taxon>
        <taxon>Vibrio</taxon>
    </lineage>
</organism>
<dbReference type="PANTHER" id="PTHR34985">
    <property type="entry name" value="SLR0554 PROTEIN"/>
    <property type="match status" value="1"/>
</dbReference>
<dbReference type="Pfam" id="PF05272">
    <property type="entry name" value="VapE-like_dom"/>
    <property type="match status" value="1"/>
</dbReference>
<protein>
    <recommendedName>
        <fullName evidence="2">Virulence-associated protein E-like domain-containing protein</fullName>
    </recommendedName>
</protein>
<evidence type="ECO:0000313" key="3">
    <source>
        <dbReference type="EMBL" id="SON48157.1"/>
    </source>
</evidence>
<dbReference type="AlphaFoldDB" id="A0A2N8Z8C9"/>
<evidence type="ECO:0000259" key="2">
    <source>
        <dbReference type="Pfam" id="PF05272"/>
    </source>
</evidence>
<dbReference type="EMBL" id="LT960611">
    <property type="protein sequence ID" value="SON48157.1"/>
    <property type="molecule type" value="Genomic_DNA"/>
</dbReference>
<name>A0A2N8Z8C9_9VIBR</name>
<evidence type="ECO:0000313" key="4">
    <source>
        <dbReference type="Proteomes" id="UP000235828"/>
    </source>
</evidence>
<dbReference type="OrthoDB" id="9763644at2"/>
<evidence type="ECO:0000256" key="1">
    <source>
        <dbReference type="SAM" id="MobiDB-lite"/>
    </source>
</evidence>
<feature type="compositionally biased region" description="Basic and acidic residues" evidence="1">
    <location>
        <begin position="7"/>
        <end position="17"/>
    </location>
</feature>
<dbReference type="InterPro" id="IPR007936">
    <property type="entry name" value="VapE-like_dom"/>
</dbReference>
<keyword evidence="4" id="KW-1185">Reference proteome</keyword>
<dbReference type="KEGG" id="vta:A0178"/>
<gene>
    <name evidence="3" type="ORF">VTAP4600_A0178</name>
</gene>
<dbReference type="Proteomes" id="UP000235828">
    <property type="component" value="Chromosome A"/>
</dbReference>
<dbReference type="RefSeq" id="WP_102521076.1">
    <property type="nucleotide sequence ID" value="NZ_LT960611.1"/>
</dbReference>
<dbReference type="PANTHER" id="PTHR34985:SF1">
    <property type="entry name" value="SLR0554 PROTEIN"/>
    <property type="match status" value="1"/>
</dbReference>
<feature type="region of interest" description="Disordered" evidence="1">
    <location>
        <begin position="1"/>
        <end position="23"/>
    </location>
</feature>